<feature type="transmembrane region" description="Helical" evidence="2">
    <location>
        <begin position="178"/>
        <end position="199"/>
    </location>
</feature>
<keyword evidence="2" id="KW-0472">Membrane</keyword>
<dbReference type="OrthoDB" id="2128297at2759"/>
<dbReference type="AlphaFoldDB" id="A0A507CAE3"/>
<reference evidence="3 4" key="1">
    <citation type="journal article" date="2019" name="Sci. Rep.">
        <title>Comparative genomics of chytrid fungi reveal insights into the obligate biotrophic and pathogenic lifestyle of Synchytrium endobioticum.</title>
        <authorList>
            <person name="van de Vossenberg B.T.L.H."/>
            <person name="Warris S."/>
            <person name="Nguyen H.D.T."/>
            <person name="van Gent-Pelzer M.P.E."/>
            <person name="Joly D.L."/>
            <person name="van de Geest H.C."/>
            <person name="Bonants P.J.M."/>
            <person name="Smith D.S."/>
            <person name="Levesque C.A."/>
            <person name="van der Lee T.A.J."/>
        </authorList>
    </citation>
    <scope>NUCLEOTIDE SEQUENCE [LARGE SCALE GENOMIC DNA]</scope>
    <source>
        <strain evidence="3 4">JEL517</strain>
    </source>
</reference>
<dbReference type="RefSeq" id="XP_031025195.1">
    <property type="nucleotide sequence ID" value="XM_031168755.1"/>
</dbReference>
<dbReference type="Proteomes" id="UP000319731">
    <property type="component" value="Unassembled WGS sequence"/>
</dbReference>
<evidence type="ECO:0000256" key="2">
    <source>
        <dbReference type="SAM" id="Phobius"/>
    </source>
</evidence>
<feature type="transmembrane region" description="Helical" evidence="2">
    <location>
        <begin position="585"/>
        <end position="604"/>
    </location>
</feature>
<evidence type="ECO:0000256" key="1">
    <source>
        <dbReference type="SAM" id="MobiDB-lite"/>
    </source>
</evidence>
<gene>
    <name evidence="3" type="ORF">SmJEL517_g02827</name>
</gene>
<feature type="transmembrane region" description="Helical" evidence="2">
    <location>
        <begin position="624"/>
        <end position="642"/>
    </location>
</feature>
<comment type="caution">
    <text evidence="3">The sequence shown here is derived from an EMBL/GenBank/DDBJ whole genome shotgun (WGS) entry which is preliminary data.</text>
</comment>
<accession>A0A507CAE3</accession>
<proteinExistence type="predicted"/>
<feature type="region of interest" description="Disordered" evidence="1">
    <location>
        <begin position="104"/>
        <end position="123"/>
    </location>
</feature>
<keyword evidence="4" id="KW-1185">Reference proteome</keyword>
<sequence length="692" mass="74671">MNLASTEHVGIKLENATSTEVKPQSNNSAIAIPDDVKPLRAAIRGSSLKNTADGQDEERLTLPRRASLVQSRLKLKAVSHSCISFAEQDAPDHHHFSMAVPPVRATPNDDSGSTCPERANDQDEIPNRETSQIYHHIASVVTPGFLSQSASRSSFTTSTNAQEICETLFMKLLAMKNCILALVINSGLLWLTIMLSVGLPVQLSSRAVETFGPVVVEICLLISNLVTILAMDDALAIFFGRLFVSPQGYSLAICGFAQASTFSKWQFCSNLSLNSRARKFLSRLSLAWMLAEIFKLTTVITATSISYKEITQTSGSVDCIVYNQDGILSDREYPTFAYEQGLAELVFGSGLGVMRSEVAGVNVTTRWYRTAQFILQFMTLITSTTLVVSTSGFTRANVTASNVAAFYSLYHGQVTQGALSLISLVEHDDTAVYITSTMTGFPVCGGANSSQLSMVCSSTLFEHQFATLQMTYMSDGSSASSAMQAASVTEILGPANVTWLYQAMMAIMHGPLSALNLQPTIPGALSPVLWSINANLVEAGIETLLSILIRGGIQRTYSSHGSGCILSGNVAGVTVSLTSYGVRMAYCMFAIQLLLCLCCVVAFVPWLLSSSPISPGVRAVRDEAYFMTLLSGAGLLSGFGLFGNSPTYTIWQNLDVVARIGESMQTIEDEVGKISLDKVKLVRPLKNGRKYT</sequence>
<evidence type="ECO:0008006" key="5">
    <source>
        <dbReference type="Google" id="ProtNLM"/>
    </source>
</evidence>
<dbReference type="EMBL" id="QEAO01000013">
    <property type="protein sequence ID" value="TPX34475.1"/>
    <property type="molecule type" value="Genomic_DNA"/>
</dbReference>
<evidence type="ECO:0000313" key="4">
    <source>
        <dbReference type="Proteomes" id="UP000319731"/>
    </source>
</evidence>
<evidence type="ECO:0000313" key="3">
    <source>
        <dbReference type="EMBL" id="TPX34475.1"/>
    </source>
</evidence>
<name>A0A507CAE3_9FUNG</name>
<keyword evidence="2" id="KW-1133">Transmembrane helix</keyword>
<protein>
    <recommendedName>
        <fullName evidence="5">Transmembrane protein</fullName>
    </recommendedName>
</protein>
<keyword evidence="2" id="KW-0812">Transmembrane</keyword>
<organism evidence="3 4">
    <name type="scientific">Synchytrium microbalum</name>
    <dbReference type="NCBI Taxonomy" id="1806994"/>
    <lineage>
        <taxon>Eukaryota</taxon>
        <taxon>Fungi</taxon>
        <taxon>Fungi incertae sedis</taxon>
        <taxon>Chytridiomycota</taxon>
        <taxon>Chytridiomycota incertae sedis</taxon>
        <taxon>Chytridiomycetes</taxon>
        <taxon>Synchytriales</taxon>
        <taxon>Synchytriaceae</taxon>
        <taxon>Synchytrium</taxon>
    </lineage>
</organism>
<dbReference type="GeneID" id="42004052"/>
<feature type="transmembrane region" description="Helical" evidence="2">
    <location>
        <begin position="211"/>
        <end position="231"/>
    </location>
</feature>